<dbReference type="EMBL" id="BAABKI010000011">
    <property type="protein sequence ID" value="GAA5172569.1"/>
    <property type="molecule type" value="Genomic_DNA"/>
</dbReference>
<dbReference type="InterPro" id="IPR014756">
    <property type="entry name" value="Ig_E-set"/>
</dbReference>
<protein>
    <recommendedName>
        <fullName evidence="4">CopC domain-containing protein</fullName>
    </recommendedName>
</protein>
<dbReference type="RefSeq" id="WP_051907487.1">
    <property type="nucleotide sequence ID" value="NZ_BAABKI010000011.1"/>
</dbReference>
<evidence type="ECO:0000256" key="3">
    <source>
        <dbReference type="SAM" id="SignalP"/>
    </source>
</evidence>
<feature type="domain" description="CopC" evidence="4">
    <location>
        <begin position="26"/>
        <end position="116"/>
    </location>
</feature>
<evidence type="ECO:0000256" key="2">
    <source>
        <dbReference type="ARBA" id="ARBA00023008"/>
    </source>
</evidence>
<keyword evidence="1 3" id="KW-0732">Signal</keyword>
<comment type="caution">
    <text evidence="5">The sequence shown here is derived from an EMBL/GenBank/DDBJ whole genome shotgun (WGS) entry which is preliminary data.</text>
</comment>
<keyword evidence="6" id="KW-1185">Reference proteome</keyword>
<dbReference type="Pfam" id="PF04234">
    <property type="entry name" value="CopC"/>
    <property type="match status" value="1"/>
</dbReference>
<accession>A0ABP9R7X0</accession>
<keyword evidence="2" id="KW-0186">Copper</keyword>
<dbReference type="Gene3D" id="2.60.40.1220">
    <property type="match status" value="1"/>
</dbReference>
<dbReference type="InterPro" id="IPR014755">
    <property type="entry name" value="Cu-Rt/internalin_Ig-like"/>
</dbReference>
<dbReference type="Proteomes" id="UP001500074">
    <property type="component" value="Unassembled WGS sequence"/>
</dbReference>
<feature type="chain" id="PRO_5045865127" description="CopC domain-containing protein" evidence="3">
    <location>
        <begin position="26"/>
        <end position="120"/>
    </location>
</feature>
<sequence length="120" mass="13094">MNVKTALAIGLIPSTLLMGASLAQAHSALKSFSPANGATITEEPAKLELQFTSPLLLTYVALTPQGQESLSLEVPERQLQADYALPLPALEPNHYSVEWRSMSKDGHNMKGNFEFNLKKQ</sequence>
<dbReference type="InterPro" id="IPR007348">
    <property type="entry name" value="CopC_dom"/>
</dbReference>
<feature type="signal peptide" evidence="3">
    <location>
        <begin position="1"/>
        <end position="25"/>
    </location>
</feature>
<organism evidence="5 6">
    <name type="scientific">Modicisalibacter zincidurans</name>
    <dbReference type="NCBI Taxonomy" id="1178777"/>
    <lineage>
        <taxon>Bacteria</taxon>
        <taxon>Pseudomonadati</taxon>
        <taxon>Pseudomonadota</taxon>
        <taxon>Gammaproteobacteria</taxon>
        <taxon>Oceanospirillales</taxon>
        <taxon>Halomonadaceae</taxon>
        <taxon>Modicisalibacter</taxon>
    </lineage>
</organism>
<evidence type="ECO:0000259" key="4">
    <source>
        <dbReference type="Pfam" id="PF04234"/>
    </source>
</evidence>
<gene>
    <name evidence="5" type="ORF">GCM10023342_09360</name>
</gene>
<dbReference type="SUPFAM" id="SSF81296">
    <property type="entry name" value="E set domains"/>
    <property type="match status" value="1"/>
</dbReference>
<proteinExistence type="predicted"/>
<evidence type="ECO:0000256" key="1">
    <source>
        <dbReference type="ARBA" id="ARBA00022729"/>
    </source>
</evidence>
<reference evidence="6" key="1">
    <citation type="journal article" date="2019" name="Int. J. Syst. Evol. Microbiol.">
        <title>The Global Catalogue of Microorganisms (GCM) 10K type strain sequencing project: providing services to taxonomists for standard genome sequencing and annotation.</title>
        <authorList>
            <consortium name="The Broad Institute Genomics Platform"/>
            <consortium name="The Broad Institute Genome Sequencing Center for Infectious Disease"/>
            <person name="Wu L."/>
            <person name="Ma J."/>
        </authorList>
    </citation>
    <scope>NUCLEOTIDE SEQUENCE [LARGE SCALE GENOMIC DNA]</scope>
    <source>
        <strain evidence="6">JCM 18472</strain>
    </source>
</reference>
<name>A0ABP9R7X0_9GAMM</name>
<evidence type="ECO:0000313" key="5">
    <source>
        <dbReference type="EMBL" id="GAA5172569.1"/>
    </source>
</evidence>
<evidence type="ECO:0000313" key="6">
    <source>
        <dbReference type="Proteomes" id="UP001500074"/>
    </source>
</evidence>